<dbReference type="Proteomes" id="UP000325558">
    <property type="component" value="Unassembled WGS sequence"/>
</dbReference>
<sequence>MYNVATYQGTYGRQISQRDATNTSQINLTLHLHEKPNKVDRNELSLPGFQYDTVSQAHRNNSCLSRPSGRKDHEQWSTKYMLYPLVVIVIQVSFSFPSVGWK</sequence>
<gene>
    <name evidence="2" type="ORF">BDV24DRAFT_143202</name>
</gene>
<accession>A0A5N6XW23</accession>
<evidence type="ECO:0000313" key="2">
    <source>
        <dbReference type="EMBL" id="KAE8335770.1"/>
    </source>
</evidence>
<proteinExistence type="predicted"/>
<organism evidence="2">
    <name type="scientific">Aspergillus arachidicola</name>
    <dbReference type="NCBI Taxonomy" id="656916"/>
    <lineage>
        <taxon>Eukaryota</taxon>
        <taxon>Fungi</taxon>
        <taxon>Dikarya</taxon>
        <taxon>Ascomycota</taxon>
        <taxon>Pezizomycotina</taxon>
        <taxon>Eurotiomycetes</taxon>
        <taxon>Eurotiomycetidae</taxon>
        <taxon>Eurotiales</taxon>
        <taxon>Aspergillaceae</taxon>
        <taxon>Aspergillus</taxon>
        <taxon>Aspergillus subgen. Circumdati</taxon>
    </lineage>
</organism>
<keyword evidence="1" id="KW-0812">Transmembrane</keyword>
<protein>
    <submittedName>
        <fullName evidence="2">Uncharacterized protein</fullName>
    </submittedName>
</protein>
<keyword evidence="1" id="KW-1133">Transmembrane helix</keyword>
<dbReference type="AlphaFoldDB" id="A0A5N6XW23"/>
<evidence type="ECO:0000256" key="1">
    <source>
        <dbReference type="SAM" id="Phobius"/>
    </source>
</evidence>
<dbReference type="EMBL" id="ML737209">
    <property type="protein sequence ID" value="KAE8335770.1"/>
    <property type="molecule type" value="Genomic_DNA"/>
</dbReference>
<keyword evidence="1" id="KW-0472">Membrane</keyword>
<name>A0A5N6XW23_9EURO</name>
<feature type="transmembrane region" description="Helical" evidence="1">
    <location>
        <begin position="80"/>
        <end position="101"/>
    </location>
</feature>
<reference evidence="2" key="1">
    <citation type="submission" date="2019-04" db="EMBL/GenBank/DDBJ databases">
        <title>Friends and foes A comparative genomics study of 23 Aspergillus species from section Flavi.</title>
        <authorList>
            <consortium name="DOE Joint Genome Institute"/>
            <person name="Kjaerbolling I."/>
            <person name="Vesth T."/>
            <person name="Frisvad J.C."/>
            <person name="Nybo J.L."/>
            <person name="Theobald S."/>
            <person name="Kildgaard S."/>
            <person name="Isbrandt T."/>
            <person name="Kuo A."/>
            <person name="Sato A."/>
            <person name="Lyhne E.K."/>
            <person name="Kogle M.E."/>
            <person name="Wiebenga A."/>
            <person name="Kun R.S."/>
            <person name="Lubbers R.J."/>
            <person name="Makela M.R."/>
            <person name="Barry K."/>
            <person name="Chovatia M."/>
            <person name="Clum A."/>
            <person name="Daum C."/>
            <person name="Haridas S."/>
            <person name="He G."/>
            <person name="LaButti K."/>
            <person name="Lipzen A."/>
            <person name="Mondo S."/>
            <person name="Riley R."/>
            <person name="Salamov A."/>
            <person name="Simmons B.A."/>
            <person name="Magnuson J.K."/>
            <person name="Henrissat B."/>
            <person name="Mortensen U.H."/>
            <person name="Larsen T.O."/>
            <person name="Devries R.P."/>
            <person name="Grigoriev I.V."/>
            <person name="Machida M."/>
            <person name="Baker S.E."/>
            <person name="Andersen M.R."/>
        </authorList>
    </citation>
    <scope>NUCLEOTIDE SEQUENCE</scope>
    <source>
        <strain evidence="2">CBS 117612</strain>
    </source>
</reference>